<keyword evidence="1" id="KW-0472">Membrane</keyword>
<dbReference type="InterPro" id="IPR009883">
    <property type="entry name" value="YgfX"/>
</dbReference>
<evidence type="ECO:0000256" key="1">
    <source>
        <dbReference type="SAM" id="Phobius"/>
    </source>
</evidence>
<evidence type="ECO:0008006" key="4">
    <source>
        <dbReference type="Google" id="ProtNLM"/>
    </source>
</evidence>
<gene>
    <name evidence="2" type="ORF">EV700_1489</name>
</gene>
<name>A0A4Q7Z9B9_9GAMM</name>
<accession>A0A4Q7Z9B9</accession>
<feature type="transmembrane region" description="Helical" evidence="1">
    <location>
        <begin position="24"/>
        <end position="57"/>
    </location>
</feature>
<dbReference type="Proteomes" id="UP000292423">
    <property type="component" value="Unassembled WGS sequence"/>
</dbReference>
<evidence type="ECO:0000313" key="3">
    <source>
        <dbReference type="Proteomes" id="UP000292423"/>
    </source>
</evidence>
<keyword evidence="3" id="KW-1185">Reference proteome</keyword>
<dbReference type="EMBL" id="SHKX01000011">
    <property type="protein sequence ID" value="RZU47098.1"/>
    <property type="molecule type" value="Genomic_DNA"/>
</dbReference>
<dbReference type="AlphaFoldDB" id="A0A4Q7Z9B9"/>
<keyword evidence="1" id="KW-1133">Transmembrane helix</keyword>
<protein>
    <recommendedName>
        <fullName evidence="4">Toxin CptA</fullName>
    </recommendedName>
</protein>
<evidence type="ECO:0000313" key="2">
    <source>
        <dbReference type="EMBL" id="RZU47098.1"/>
    </source>
</evidence>
<organism evidence="2 3">
    <name type="scientific">Fluviicoccus keumensis</name>
    <dbReference type="NCBI Taxonomy" id="1435465"/>
    <lineage>
        <taxon>Bacteria</taxon>
        <taxon>Pseudomonadati</taxon>
        <taxon>Pseudomonadota</taxon>
        <taxon>Gammaproteobacteria</taxon>
        <taxon>Moraxellales</taxon>
        <taxon>Moraxellaceae</taxon>
        <taxon>Fluviicoccus</taxon>
    </lineage>
</organism>
<dbReference type="Pfam" id="PF07254">
    <property type="entry name" value="Cpta_toxin"/>
    <property type="match status" value="1"/>
</dbReference>
<proteinExistence type="predicted"/>
<sequence>MSAWDLNSPVTPSRVRLQIRMAGYLAAGAAIWLAVMPLAVQIGLSVLLAILAGVAMLRGRAAAEPVRELSWIGDQASLVLANGQRVRVQWTGVAVWRYLVVLKFRATDIEWTDELVLLPDSIPAQDFRRLKVRLLASG</sequence>
<keyword evidence="1" id="KW-0812">Transmembrane</keyword>
<comment type="caution">
    <text evidence="2">The sequence shown here is derived from an EMBL/GenBank/DDBJ whole genome shotgun (WGS) entry which is preliminary data.</text>
</comment>
<reference evidence="2 3" key="1">
    <citation type="submission" date="2019-02" db="EMBL/GenBank/DDBJ databases">
        <title>Genomic Encyclopedia of Type Strains, Phase IV (KMG-IV): sequencing the most valuable type-strain genomes for metagenomic binning, comparative biology and taxonomic classification.</title>
        <authorList>
            <person name="Goeker M."/>
        </authorList>
    </citation>
    <scope>NUCLEOTIDE SEQUENCE [LARGE SCALE GENOMIC DNA]</scope>
    <source>
        <strain evidence="2 3">DSM 105135</strain>
    </source>
</reference>